<dbReference type="PROSITE" id="PS51804">
    <property type="entry name" value="ZF_C2HC_LYAR"/>
    <property type="match status" value="1"/>
</dbReference>
<feature type="domain" description="C2H2-type" evidence="9">
    <location>
        <begin position="105"/>
        <end position="127"/>
    </location>
</feature>
<evidence type="ECO:0000256" key="2">
    <source>
        <dbReference type="ARBA" id="ARBA00022723"/>
    </source>
</evidence>
<dbReference type="Pfam" id="PF08790">
    <property type="entry name" value="zf-LYAR"/>
    <property type="match status" value="1"/>
</dbReference>
<keyword evidence="4 7" id="KW-0863">Zinc-finger</keyword>
<dbReference type="InterPro" id="IPR036236">
    <property type="entry name" value="Znf_C2H2_sf"/>
</dbReference>
<keyword evidence="5" id="KW-0862">Zinc</keyword>
<gene>
    <name evidence="10" type="ORF">A3770_02p10600</name>
</gene>
<evidence type="ECO:0000256" key="6">
    <source>
        <dbReference type="ARBA" id="ARBA00023242"/>
    </source>
</evidence>
<dbReference type="InterPro" id="IPR013087">
    <property type="entry name" value="Znf_C2H2_type"/>
</dbReference>
<dbReference type="Gene3D" id="3.30.160.60">
    <property type="entry name" value="Classic Zinc Finger"/>
    <property type="match status" value="1"/>
</dbReference>
<dbReference type="GO" id="GO:0005730">
    <property type="term" value="C:nucleolus"/>
    <property type="evidence" value="ECO:0007669"/>
    <property type="project" value="TreeGrafter"/>
</dbReference>
<dbReference type="InterPro" id="IPR039999">
    <property type="entry name" value="LYAR"/>
</dbReference>
<accession>A0A5B8MGR7</accession>
<feature type="compositionally biased region" description="Basic and acidic residues" evidence="8">
    <location>
        <begin position="168"/>
        <end position="179"/>
    </location>
</feature>
<keyword evidence="3" id="KW-0677">Repeat</keyword>
<dbReference type="STRING" id="1764295.A0A5B8MGR7"/>
<protein>
    <recommendedName>
        <fullName evidence="9">C2H2-type domain-containing protein</fullName>
    </recommendedName>
</protein>
<dbReference type="SUPFAM" id="SSF57667">
    <property type="entry name" value="beta-beta-alpha zinc fingers"/>
    <property type="match status" value="3"/>
</dbReference>
<dbReference type="PANTHER" id="PTHR13100">
    <property type="entry name" value="CELL GROWTH-REGULATING NUCLEOLAR PROTEIN LYAR"/>
    <property type="match status" value="1"/>
</dbReference>
<dbReference type="Gene3D" id="3.30.1490.490">
    <property type="match status" value="1"/>
</dbReference>
<dbReference type="EMBL" id="CP031035">
    <property type="protein sequence ID" value="QDZ18542.1"/>
    <property type="molecule type" value="Genomic_DNA"/>
</dbReference>
<keyword evidence="2" id="KW-0479">Metal-binding</keyword>
<reference evidence="10 11" key="1">
    <citation type="submission" date="2018-07" db="EMBL/GenBank/DDBJ databases">
        <title>The complete nuclear genome of the prasinophyte Chloropicon primus (CCMP1205).</title>
        <authorList>
            <person name="Pombert J.-F."/>
            <person name="Otis C."/>
            <person name="Turmel M."/>
            <person name="Lemieux C."/>
        </authorList>
    </citation>
    <scope>NUCLEOTIDE SEQUENCE [LARGE SCALE GENOMIC DNA]</scope>
    <source>
        <strain evidence="10 11">CCMP1205</strain>
    </source>
</reference>
<evidence type="ECO:0000259" key="9">
    <source>
        <dbReference type="PROSITE" id="PS00028"/>
    </source>
</evidence>
<evidence type="ECO:0000256" key="7">
    <source>
        <dbReference type="PROSITE-ProRule" id="PRU01145"/>
    </source>
</evidence>
<feature type="compositionally biased region" description="Basic residues" evidence="8">
    <location>
        <begin position="123"/>
        <end position="133"/>
    </location>
</feature>
<dbReference type="GO" id="GO:0000122">
    <property type="term" value="P:negative regulation of transcription by RNA polymerase II"/>
    <property type="evidence" value="ECO:0007669"/>
    <property type="project" value="TreeGrafter"/>
</dbReference>
<evidence type="ECO:0000256" key="8">
    <source>
        <dbReference type="SAM" id="MobiDB-lite"/>
    </source>
</evidence>
<dbReference type="GO" id="GO:0006364">
    <property type="term" value="P:rRNA processing"/>
    <property type="evidence" value="ECO:0007669"/>
    <property type="project" value="TreeGrafter"/>
</dbReference>
<evidence type="ECO:0000313" key="11">
    <source>
        <dbReference type="Proteomes" id="UP000316726"/>
    </source>
</evidence>
<comment type="subcellular location">
    <subcellularLocation>
        <location evidence="1">Nucleus</location>
    </subcellularLocation>
</comment>
<dbReference type="PANTHER" id="PTHR13100:SF10">
    <property type="entry name" value="CELL GROWTH-REGULATING NUCLEOLAR PROTEIN"/>
    <property type="match status" value="1"/>
</dbReference>
<dbReference type="SMART" id="SM00451">
    <property type="entry name" value="ZnF_U1"/>
    <property type="match status" value="1"/>
</dbReference>
<dbReference type="Proteomes" id="UP000316726">
    <property type="component" value="Chromosome 2"/>
</dbReference>
<evidence type="ECO:0000313" key="10">
    <source>
        <dbReference type="EMBL" id="QDZ18542.1"/>
    </source>
</evidence>
<feature type="compositionally biased region" description="Low complexity" evidence="8">
    <location>
        <begin position="136"/>
        <end position="167"/>
    </location>
</feature>
<dbReference type="Pfam" id="PF12874">
    <property type="entry name" value="zf-met"/>
    <property type="match status" value="1"/>
</dbReference>
<dbReference type="FunFam" id="3.30.1490.490:FF:000001">
    <property type="entry name" value="cell growth-regulating nucleolar protein-like"/>
    <property type="match status" value="1"/>
</dbReference>
<evidence type="ECO:0000256" key="5">
    <source>
        <dbReference type="ARBA" id="ARBA00022833"/>
    </source>
</evidence>
<sequence length="262" mass="28404">MVWFQCEDCGDTIKKPKLDAHFRQCRASRLSCIDCLAVFDRATVKFHTSCVTEHEKYAEGATKPGGYAAAGYTGGSAHGSGGSGATSSAGPVGLEHTTSRPPWKCLLCNVNCTSKENLLAHAASKKHRNKYKRVTSGANGENGAKENGNNSGAAESAAATTATGNGEKSPEKKKEEEELDEKIVEELEAWNKHTKKVMKKKGGQMALKKLGKLVVKRIVKKSRASKVSKGHRAAIEESWRRKLGKSCHFEVEGEDVVLKKIF</sequence>
<evidence type="ECO:0000256" key="3">
    <source>
        <dbReference type="ARBA" id="ARBA00022737"/>
    </source>
</evidence>
<dbReference type="GO" id="GO:0008270">
    <property type="term" value="F:zinc ion binding"/>
    <property type="evidence" value="ECO:0007669"/>
    <property type="project" value="UniProtKB-KW"/>
</dbReference>
<dbReference type="InterPro" id="IPR014898">
    <property type="entry name" value="Znf_C2H2_LYAR"/>
</dbReference>
<keyword evidence="6" id="KW-0539">Nucleus</keyword>
<dbReference type="InterPro" id="IPR003604">
    <property type="entry name" value="Matrin/U1-like-C_Znf_C2H2"/>
</dbReference>
<dbReference type="OrthoDB" id="21474at2759"/>
<proteinExistence type="predicted"/>
<evidence type="ECO:0000256" key="1">
    <source>
        <dbReference type="ARBA" id="ARBA00004123"/>
    </source>
</evidence>
<dbReference type="PROSITE" id="PS00028">
    <property type="entry name" value="ZINC_FINGER_C2H2_1"/>
    <property type="match status" value="1"/>
</dbReference>
<dbReference type="GO" id="GO:0003677">
    <property type="term" value="F:DNA binding"/>
    <property type="evidence" value="ECO:0007669"/>
    <property type="project" value="InterPro"/>
</dbReference>
<name>A0A5B8MGR7_9CHLO</name>
<evidence type="ECO:0000256" key="4">
    <source>
        <dbReference type="ARBA" id="ARBA00022771"/>
    </source>
</evidence>
<organism evidence="10 11">
    <name type="scientific">Chloropicon primus</name>
    <dbReference type="NCBI Taxonomy" id="1764295"/>
    <lineage>
        <taxon>Eukaryota</taxon>
        <taxon>Viridiplantae</taxon>
        <taxon>Chlorophyta</taxon>
        <taxon>Chloropicophyceae</taxon>
        <taxon>Chloropicales</taxon>
        <taxon>Chloropicaceae</taxon>
        <taxon>Chloropicon</taxon>
    </lineage>
</organism>
<dbReference type="AlphaFoldDB" id="A0A5B8MGR7"/>
<keyword evidence="11" id="KW-1185">Reference proteome</keyword>
<feature type="region of interest" description="Disordered" evidence="8">
    <location>
        <begin position="123"/>
        <end position="179"/>
    </location>
</feature>